<evidence type="ECO:0000259" key="2">
    <source>
        <dbReference type="Pfam" id="PF01609"/>
    </source>
</evidence>
<dbReference type="SUPFAM" id="SSF53098">
    <property type="entry name" value="Ribonuclease H-like"/>
    <property type="match status" value="1"/>
</dbReference>
<dbReference type="EMBL" id="JACGDE010000045">
    <property type="protein sequence ID" value="MBA6068671.1"/>
    <property type="molecule type" value="Genomic_DNA"/>
</dbReference>
<dbReference type="GO" id="GO:0006313">
    <property type="term" value="P:DNA transposition"/>
    <property type="evidence" value="ECO:0007669"/>
    <property type="project" value="InterPro"/>
</dbReference>
<evidence type="ECO:0000313" key="3">
    <source>
        <dbReference type="EMBL" id="MBA6068671.1"/>
    </source>
</evidence>
<comment type="caution">
    <text evidence="3">The sequence shown here is derived from an EMBL/GenBank/DDBJ whole genome shotgun (WGS) entry which is preliminary data.</text>
</comment>
<dbReference type="NCBIfam" id="NF033592">
    <property type="entry name" value="transpos_IS4_1"/>
    <property type="match status" value="1"/>
</dbReference>
<feature type="domain" description="Transposase IS4-like" evidence="2">
    <location>
        <begin position="132"/>
        <end position="363"/>
    </location>
</feature>
<dbReference type="AlphaFoldDB" id="A0A7W2K0U5"/>
<dbReference type="Pfam" id="PF01609">
    <property type="entry name" value="DDE_Tnp_1"/>
    <property type="match status" value="1"/>
</dbReference>
<accession>A0A7W2K0U5</accession>
<reference evidence="3 4" key="1">
    <citation type="submission" date="2020-07" db="EMBL/GenBank/DDBJ databases">
        <title>Diversity of carbapenemase encoding genes among Pseudomonas putida group clinical isolates in a tertiary Brazilian hospital.</title>
        <authorList>
            <person name="Alberto-Lei F."/>
            <person name="Nodari C.S."/>
            <person name="Streling A.P."/>
            <person name="Paulino J.T."/>
            <person name="Bessa-Neto F.O."/>
            <person name="Cayo R."/>
            <person name="Gales A.C."/>
        </authorList>
    </citation>
    <scope>NUCLEOTIDE SEQUENCE [LARGE SCALE GENOMIC DNA]</scope>
    <source>
        <strain evidence="3 4">14802</strain>
    </source>
</reference>
<proteinExistence type="predicted"/>
<dbReference type="PANTHER" id="PTHR37529">
    <property type="entry name" value="TRANSPOSASE INSG FOR INSERTION SEQUENCE ELEMENT IS4-RELATED"/>
    <property type="match status" value="1"/>
</dbReference>
<dbReference type="InterPro" id="IPR002559">
    <property type="entry name" value="Transposase_11"/>
</dbReference>
<dbReference type="PANTHER" id="PTHR37529:SF1">
    <property type="entry name" value="TRANSPOSASE INSG FOR INSERTION SEQUENCE ELEMENT IS4-RELATED"/>
    <property type="match status" value="1"/>
</dbReference>
<evidence type="ECO:0000256" key="1">
    <source>
        <dbReference type="SAM" id="MobiDB-lite"/>
    </source>
</evidence>
<feature type="region of interest" description="Disordered" evidence="1">
    <location>
        <begin position="441"/>
        <end position="461"/>
    </location>
</feature>
<organism evidence="3 4">
    <name type="scientific">Pseudomonas mosselii</name>
    <dbReference type="NCBI Taxonomy" id="78327"/>
    <lineage>
        <taxon>Bacteria</taxon>
        <taxon>Pseudomonadati</taxon>
        <taxon>Pseudomonadota</taxon>
        <taxon>Gammaproteobacteria</taxon>
        <taxon>Pseudomonadales</taxon>
        <taxon>Pseudomonadaceae</taxon>
        <taxon>Pseudomonas</taxon>
    </lineage>
</organism>
<dbReference type="RefSeq" id="WP_182325370.1">
    <property type="nucleotide sequence ID" value="NZ_JACGDE010000045.1"/>
</dbReference>
<name>A0A7W2K0U5_9PSED</name>
<gene>
    <name evidence="3" type="ORF">H4C75_28440</name>
</gene>
<dbReference type="Proteomes" id="UP000541770">
    <property type="component" value="Unassembled WGS sequence"/>
</dbReference>
<dbReference type="GO" id="GO:0003677">
    <property type="term" value="F:DNA binding"/>
    <property type="evidence" value="ECO:0007669"/>
    <property type="project" value="InterPro"/>
</dbReference>
<sequence>MDRRRQILQHQQQRFRHHASTSDAQAFFDLLMAPELLKRVESLLPAHRERLFPPTETLSMFLAQAMNADRSCQQAVIDFSIKRSCNGMKPNSTRTDAFCRARQRLPVEMVSTPVRHTASSISDQAPSSWRWRGRPVRLVDGTTVSMPDTAANQVAYPQSRGQKVGLGFPLCRMVGIVCLCSGAVLDAALGRFRGKGGDEQTLLRSMLNVLKTGDILLGDAYYATYFLLCELQRRGVDGVFEQYGARRRSTDFALGQRLGSEDHLIELKKPGCRPPWMSMAQYEQAPERLTVRELKAGGKILVTMLQCPKQTPKSALRSLYKGRWHVELDLRNLKATLGLGKLSCKTPGMAVKELWVYLLAHNLIRMLMSQSALMADCLPRELSFKHSLQLWLALRQRSYGEGEDRLADLLMLIAQRRVGNRPGRVEPRAIKRRPQAYPLLTKPRRSARADIRKHGHPKHVK</sequence>
<protein>
    <submittedName>
        <fullName evidence="3">IS4 family transposase</fullName>
    </submittedName>
</protein>
<dbReference type="InterPro" id="IPR012337">
    <property type="entry name" value="RNaseH-like_sf"/>
</dbReference>
<dbReference type="InterPro" id="IPR047952">
    <property type="entry name" value="Transpos_IS4"/>
</dbReference>
<dbReference type="GO" id="GO:0004803">
    <property type="term" value="F:transposase activity"/>
    <property type="evidence" value="ECO:0007669"/>
    <property type="project" value="InterPro"/>
</dbReference>
<evidence type="ECO:0000313" key="4">
    <source>
        <dbReference type="Proteomes" id="UP000541770"/>
    </source>
</evidence>